<dbReference type="AlphaFoldDB" id="A0A9D4J5Q4"/>
<reference evidence="1" key="2">
    <citation type="submission" date="2020-11" db="EMBL/GenBank/DDBJ databases">
        <authorList>
            <person name="McCartney M.A."/>
            <person name="Auch B."/>
            <person name="Kono T."/>
            <person name="Mallez S."/>
            <person name="Becker A."/>
            <person name="Gohl D.M."/>
            <person name="Silverstein K.A.T."/>
            <person name="Koren S."/>
            <person name="Bechman K.B."/>
            <person name="Herman A."/>
            <person name="Abrahante J.E."/>
            <person name="Garbe J."/>
        </authorList>
    </citation>
    <scope>NUCLEOTIDE SEQUENCE</scope>
    <source>
        <strain evidence="1">Duluth1</strain>
        <tissue evidence="1">Whole animal</tissue>
    </source>
</reference>
<protein>
    <submittedName>
        <fullName evidence="1">Uncharacterized protein</fullName>
    </submittedName>
</protein>
<proteinExistence type="predicted"/>
<gene>
    <name evidence="1" type="ORF">DPMN_154439</name>
</gene>
<evidence type="ECO:0000313" key="2">
    <source>
        <dbReference type="Proteomes" id="UP000828390"/>
    </source>
</evidence>
<dbReference type="Proteomes" id="UP000828390">
    <property type="component" value="Unassembled WGS sequence"/>
</dbReference>
<keyword evidence="2" id="KW-1185">Reference proteome</keyword>
<accession>A0A9D4J5Q4</accession>
<dbReference type="EMBL" id="JAIWYP010000007">
    <property type="protein sequence ID" value="KAH3800796.1"/>
    <property type="molecule type" value="Genomic_DNA"/>
</dbReference>
<sequence>MCYTFLDIVKELESLFSEHFGRTPVSTPYASQTLSDSDHERDESCSESTESFVSRARSALVQVSREDESSDSDPEQVLHECDELASLHKFMQGCGCKKHCAKNFSLGKIQEHVCTMRELSKEEKERFLMGVLTDAKCETTKRGMKSQRDRTHFYVKGKTVCKTTFMTYYDI</sequence>
<reference evidence="1" key="1">
    <citation type="journal article" date="2019" name="bioRxiv">
        <title>The Genome of the Zebra Mussel, Dreissena polymorpha: A Resource for Invasive Species Research.</title>
        <authorList>
            <person name="McCartney M.A."/>
            <person name="Auch B."/>
            <person name="Kono T."/>
            <person name="Mallez S."/>
            <person name="Zhang Y."/>
            <person name="Obille A."/>
            <person name="Becker A."/>
            <person name="Abrahante J.E."/>
            <person name="Garbe J."/>
            <person name="Badalamenti J.P."/>
            <person name="Herman A."/>
            <person name="Mangelson H."/>
            <person name="Liachko I."/>
            <person name="Sullivan S."/>
            <person name="Sone E.D."/>
            <person name="Koren S."/>
            <person name="Silverstein K.A.T."/>
            <person name="Beckman K.B."/>
            <person name="Gohl D.M."/>
        </authorList>
    </citation>
    <scope>NUCLEOTIDE SEQUENCE</scope>
    <source>
        <strain evidence="1">Duluth1</strain>
        <tissue evidence="1">Whole animal</tissue>
    </source>
</reference>
<organism evidence="1 2">
    <name type="scientific">Dreissena polymorpha</name>
    <name type="common">Zebra mussel</name>
    <name type="synonym">Mytilus polymorpha</name>
    <dbReference type="NCBI Taxonomy" id="45954"/>
    <lineage>
        <taxon>Eukaryota</taxon>
        <taxon>Metazoa</taxon>
        <taxon>Spiralia</taxon>
        <taxon>Lophotrochozoa</taxon>
        <taxon>Mollusca</taxon>
        <taxon>Bivalvia</taxon>
        <taxon>Autobranchia</taxon>
        <taxon>Heteroconchia</taxon>
        <taxon>Euheterodonta</taxon>
        <taxon>Imparidentia</taxon>
        <taxon>Neoheterodontei</taxon>
        <taxon>Myida</taxon>
        <taxon>Dreissenoidea</taxon>
        <taxon>Dreissenidae</taxon>
        <taxon>Dreissena</taxon>
    </lineage>
</organism>
<comment type="caution">
    <text evidence="1">The sequence shown here is derived from an EMBL/GenBank/DDBJ whole genome shotgun (WGS) entry which is preliminary data.</text>
</comment>
<name>A0A9D4J5Q4_DREPO</name>
<evidence type="ECO:0000313" key="1">
    <source>
        <dbReference type="EMBL" id="KAH3800796.1"/>
    </source>
</evidence>